<feature type="transmembrane region" description="Helical" evidence="1">
    <location>
        <begin position="161"/>
        <end position="185"/>
    </location>
</feature>
<dbReference type="InterPro" id="IPR018750">
    <property type="entry name" value="DUF2306_membrane"/>
</dbReference>
<evidence type="ECO:0000313" key="2">
    <source>
        <dbReference type="EMBL" id="UPT23539.1"/>
    </source>
</evidence>
<sequence length="238" mass="26242">MDPARGLGETARGGRPSWWRRPWVIPLVAVVLAFLVYSLPPYLTLDPEKSAVPLREGTVLHYPLLVLHIATGTVAMLTMCLQLWPWLRRRHPRVHRVSGRVHVIAGAVPGALLALVLVPYAFPGQPVGAVGNTLSSLLWLAAVVAGVRAARRRRFAEHRRWMVYGFALMMNIVWGRVIPFLALIPGVEISDQFVKEWSGWLGTAVNLLVAHWWLSRASKRAVAPAPAGDQVSSAVGVR</sequence>
<evidence type="ECO:0000256" key="1">
    <source>
        <dbReference type="SAM" id="Phobius"/>
    </source>
</evidence>
<organism evidence="2 3">
    <name type="scientific">Thermobifida alba</name>
    <name type="common">Thermomonospora alba</name>
    <dbReference type="NCBI Taxonomy" id="53522"/>
    <lineage>
        <taxon>Bacteria</taxon>
        <taxon>Bacillati</taxon>
        <taxon>Actinomycetota</taxon>
        <taxon>Actinomycetes</taxon>
        <taxon>Streptosporangiales</taxon>
        <taxon>Nocardiopsidaceae</taxon>
        <taxon>Thermobifida</taxon>
    </lineage>
</organism>
<accession>A0ABY4L7C3</accession>
<proteinExistence type="predicted"/>
<keyword evidence="3" id="KW-1185">Reference proteome</keyword>
<feature type="transmembrane region" description="Helical" evidence="1">
    <location>
        <begin position="128"/>
        <end position="149"/>
    </location>
</feature>
<dbReference type="Proteomes" id="UP000832041">
    <property type="component" value="Chromosome"/>
</dbReference>
<feature type="transmembrane region" description="Helical" evidence="1">
    <location>
        <begin position="59"/>
        <end position="81"/>
    </location>
</feature>
<feature type="transmembrane region" description="Helical" evidence="1">
    <location>
        <begin position="21"/>
        <end position="39"/>
    </location>
</feature>
<keyword evidence="1" id="KW-0472">Membrane</keyword>
<name>A0ABY4L7C3_THEAE</name>
<dbReference type="Pfam" id="PF10067">
    <property type="entry name" value="DUF2306"/>
    <property type="match status" value="1"/>
</dbReference>
<gene>
    <name evidence="2" type="ORF">FOF52_14790</name>
</gene>
<feature type="transmembrane region" description="Helical" evidence="1">
    <location>
        <begin position="197"/>
        <end position="214"/>
    </location>
</feature>
<protein>
    <submittedName>
        <fullName evidence="2">DUF2306 domain-containing protein</fullName>
    </submittedName>
</protein>
<reference evidence="2 3" key="1">
    <citation type="submission" date="2020-04" db="EMBL/GenBank/DDBJ databases">
        <title>Thermobifida alba genome sequencing and assembly.</title>
        <authorList>
            <person name="Luzics S."/>
            <person name="Horvath B."/>
            <person name="Nagy I."/>
            <person name="Toth A."/>
            <person name="Nagy I."/>
            <person name="Kukolya J."/>
        </authorList>
    </citation>
    <scope>NUCLEOTIDE SEQUENCE [LARGE SCALE GENOMIC DNA]</scope>
    <source>
        <strain evidence="2 3">DSM 43795</strain>
    </source>
</reference>
<evidence type="ECO:0000313" key="3">
    <source>
        <dbReference type="Proteomes" id="UP000832041"/>
    </source>
</evidence>
<keyword evidence="1" id="KW-1133">Transmembrane helix</keyword>
<feature type="transmembrane region" description="Helical" evidence="1">
    <location>
        <begin position="101"/>
        <end position="122"/>
    </location>
</feature>
<dbReference type="EMBL" id="CP051627">
    <property type="protein sequence ID" value="UPT23539.1"/>
    <property type="molecule type" value="Genomic_DNA"/>
</dbReference>
<keyword evidence="1" id="KW-0812">Transmembrane</keyword>